<protein>
    <submittedName>
        <fullName evidence="2">Uncharacterized protein</fullName>
    </submittedName>
</protein>
<keyword evidence="3" id="KW-1185">Reference proteome</keyword>
<accession>A0ABN7PC17</accession>
<sequence length="92" mass="10080">KKSGNKKQTHSVFASADEFAEILQDAGASGKKAGGAGALATKDNAGVKQLHWETARDFWLNKGRETKHKKRNGGIKKNKLGHTMKHKKGKRK</sequence>
<evidence type="ECO:0000313" key="3">
    <source>
        <dbReference type="Proteomes" id="UP001153148"/>
    </source>
</evidence>
<evidence type="ECO:0000313" key="2">
    <source>
        <dbReference type="EMBL" id="CAG2064619.1"/>
    </source>
</evidence>
<feature type="non-terminal residue" evidence="2">
    <location>
        <position position="1"/>
    </location>
</feature>
<organism evidence="2 3">
    <name type="scientific">Timema podura</name>
    <name type="common">Walking stick</name>
    <dbReference type="NCBI Taxonomy" id="61482"/>
    <lineage>
        <taxon>Eukaryota</taxon>
        <taxon>Metazoa</taxon>
        <taxon>Ecdysozoa</taxon>
        <taxon>Arthropoda</taxon>
        <taxon>Hexapoda</taxon>
        <taxon>Insecta</taxon>
        <taxon>Pterygota</taxon>
        <taxon>Neoptera</taxon>
        <taxon>Polyneoptera</taxon>
        <taxon>Phasmatodea</taxon>
        <taxon>Timematodea</taxon>
        <taxon>Timematoidea</taxon>
        <taxon>Timematidae</taxon>
        <taxon>Timema</taxon>
    </lineage>
</organism>
<feature type="compositionally biased region" description="Basic residues" evidence="1">
    <location>
        <begin position="65"/>
        <end position="92"/>
    </location>
</feature>
<gene>
    <name evidence="2" type="ORF">TPAB3V08_LOCUS11564</name>
</gene>
<comment type="caution">
    <text evidence="2">The sequence shown here is derived from an EMBL/GenBank/DDBJ whole genome shotgun (WGS) entry which is preliminary data.</text>
</comment>
<dbReference type="EMBL" id="CAJPIN010035591">
    <property type="protein sequence ID" value="CAG2064619.1"/>
    <property type="molecule type" value="Genomic_DNA"/>
</dbReference>
<reference evidence="2" key="1">
    <citation type="submission" date="2021-03" db="EMBL/GenBank/DDBJ databases">
        <authorList>
            <person name="Tran Van P."/>
        </authorList>
    </citation>
    <scope>NUCLEOTIDE SEQUENCE</scope>
</reference>
<proteinExistence type="predicted"/>
<evidence type="ECO:0000256" key="1">
    <source>
        <dbReference type="SAM" id="MobiDB-lite"/>
    </source>
</evidence>
<feature type="region of interest" description="Disordered" evidence="1">
    <location>
        <begin position="61"/>
        <end position="92"/>
    </location>
</feature>
<dbReference type="Proteomes" id="UP001153148">
    <property type="component" value="Unassembled WGS sequence"/>
</dbReference>
<name>A0ABN7PC17_TIMPD</name>